<dbReference type="AlphaFoldDB" id="A0A1X7SQP6"/>
<accession>A0A1X7SQP6</accession>
<dbReference type="InParanoid" id="A0A1X7SQP6"/>
<dbReference type="OrthoDB" id="6131042at2759"/>
<protein>
    <submittedName>
        <fullName evidence="1">Uncharacterized protein</fullName>
    </submittedName>
</protein>
<dbReference type="EnsemblMetazoa" id="Aqu2.1.04443_001">
    <property type="protein sequence ID" value="Aqu2.1.04443_001"/>
    <property type="gene ID" value="Aqu2.1.04443"/>
</dbReference>
<proteinExistence type="predicted"/>
<name>A0A1X7SQP6_AMPQE</name>
<organism evidence="1">
    <name type="scientific">Amphimedon queenslandica</name>
    <name type="common">Sponge</name>
    <dbReference type="NCBI Taxonomy" id="400682"/>
    <lineage>
        <taxon>Eukaryota</taxon>
        <taxon>Metazoa</taxon>
        <taxon>Porifera</taxon>
        <taxon>Demospongiae</taxon>
        <taxon>Heteroscleromorpha</taxon>
        <taxon>Haplosclerida</taxon>
        <taxon>Niphatidae</taxon>
        <taxon>Amphimedon</taxon>
    </lineage>
</organism>
<sequence length="108" mass="12266">MKFLKGNHQQNLSPYFTINVASVENYIESTKVKVDQKLSKTSKFPKNKNISIKDTKAIQSLKNPKLTIKPADKNLGVVILNSKDYVNQCLLHLASDAYVRTEVFPEKK</sequence>
<reference evidence="1" key="1">
    <citation type="submission" date="2017-05" db="UniProtKB">
        <authorList>
            <consortium name="EnsemblMetazoa"/>
        </authorList>
    </citation>
    <scope>IDENTIFICATION</scope>
</reference>
<evidence type="ECO:0000313" key="1">
    <source>
        <dbReference type="EnsemblMetazoa" id="Aqu2.1.04443_001"/>
    </source>
</evidence>